<dbReference type="InterPro" id="IPR039426">
    <property type="entry name" value="TonB-dep_rcpt-like"/>
</dbReference>
<dbReference type="Pfam" id="PF07715">
    <property type="entry name" value="Plug"/>
    <property type="match status" value="1"/>
</dbReference>
<proteinExistence type="inferred from homology"/>
<dbReference type="Gene3D" id="2.170.130.10">
    <property type="entry name" value="TonB-dependent receptor, plug domain"/>
    <property type="match status" value="1"/>
</dbReference>
<dbReference type="Proteomes" id="UP001196870">
    <property type="component" value="Unassembled WGS sequence"/>
</dbReference>
<keyword evidence="12" id="KW-0675">Receptor</keyword>
<evidence type="ECO:0000256" key="3">
    <source>
        <dbReference type="ARBA" id="ARBA00022452"/>
    </source>
</evidence>
<dbReference type="InterPro" id="IPR000531">
    <property type="entry name" value="Beta-barrel_TonB"/>
</dbReference>
<dbReference type="PANTHER" id="PTHR32552:SF83">
    <property type="entry name" value="BLR3904 PROTEIN"/>
    <property type="match status" value="1"/>
</dbReference>
<dbReference type="PANTHER" id="PTHR32552">
    <property type="entry name" value="FERRICHROME IRON RECEPTOR-RELATED"/>
    <property type="match status" value="1"/>
</dbReference>
<dbReference type="InterPro" id="IPR036942">
    <property type="entry name" value="Beta-barrel_TonB_sf"/>
</dbReference>
<dbReference type="Gene3D" id="2.40.170.20">
    <property type="entry name" value="TonB-dependent receptor, beta-barrel domain"/>
    <property type="match status" value="1"/>
</dbReference>
<dbReference type="CDD" id="cd01347">
    <property type="entry name" value="ligand_gated_channel"/>
    <property type="match status" value="1"/>
</dbReference>
<evidence type="ECO:0000256" key="4">
    <source>
        <dbReference type="ARBA" id="ARBA00022692"/>
    </source>
</evidence>
<evidence type="ECO:0000259" key="11">
    <source>
        <dbReference type="Pfam" id="PF07715"/>
    </source>
</evidence>
<evidence type="ECO:0000256" key="2">
    <source>
        <dbReference type="ARBA" id="ARBA00022448"/>
    </source>
</evidence>
<gene>
    <name evidence="12" type="ORF">GXW71_09605</name>
</gene>
<reference evidence="13" key="1">
    <citation type="journal article" date="2021" name="Syst. Appl. Microbiol.">
        <title>Roseomonas hellenica sp. nov., isolated from roots of wild-growing Alkanna tinctoria.</title>
        <authorList>
            <person name="Rat A."/>
            <person name="Naranjo H.D."/>
            <person name="Lebbe L."/>
            <person name="Cnockaert M."/>
            <person name="Krigas N."/>
            <person name="Grigoriadou K."/>
            <person name="Maloupa E."/>
            <person name="Willems A."/>
        </authorList>
    </citation>
    <scope>NUCLEOTIDE SEQUENCE [LARGE SCALE GENOMIC DNA]</scope>
    <source>
        <strain evidence="13">LMG 31523</strain>
    </source>
</reference>
<feature type="domain" description="TonB-dependent receptor plug" evidence="11">
    <location>
        <begin position="74"/>
        <end position="174"/>
    </location>
</feature>
<comment type="subcellular location">
    <subcellularLocation>
        <location evidence="1 8">Cell outer membrane</location>
        <topology evidence="1 8">Multi-pass membrane protein</topology>
    </subcellularLocation>
</comment>
<evidence type="ECO:0000256" key="7">
    <source>
        <dbReference type="ARBA" id="ARBA00023237"/>
    </source>
</evidence>
<evidence type="ECO:0000313" key="13">
    <source>
        <dbReference type="Proteomes" id="UP001196870"/>
    </source>
</evidence>
<dbReference type="RefSeq" id="WP_211852273.1">
    <property type="nucleotide sequence ID" value="NZ_JAAGBB010000009.1"/>
</dbReference>
<keyword evidence="5 9" id="KW-0798">TonB box</keyword>
<dbReference type="InterPro" id="IPR012910">
    <property type="entry name" value="Plug_dom"/>
</dbReference>
<comment type="caution">
    <text evidence="12">The sequence shown here is derived from an EMBL/GenBank/DDBJ whole genome shotgun (WGS) entry which is preliminary data.</text>
</comment>
<keyword evidence="2 8" id="KW-0813">Transport</keyword>
<dbReference type="InterPro" id="IPR037066">
    <property type="entry name" value="Plug_dom_sf"/>
</dbReference>
<dbReference type="EMBL" id="JAAGBB010000009">
    <property type="protein sequence ID" value="MBR0664607.1"/>
    <property type="molecule type" value="Genomic_DNA"/>
</dbReference>
<name>A0ABS5EWD8_9PROT</name>
<evidence type="ECO:0000256" key="8">
    <source>
        <dbReference type="PROSITE-ProRule" id="PRU01360"/>
    </source>
</evidence>
<evidence type="ECO:0000313" key="12">
    <source>
        <dbReference type="EMBL" id="MBR0664607.1"/>
    </source>
</evidence>
<accession>A0ABS5EWD8</accession>
<keyword evidence="4 8" id="KW-0812">Transmembrane</keyword>
<feature type="domain" description="TonB-dependent receptor-like beta-barrel" evidence="10">
    <location>
        <begin position="248"/>
        <end position="715"/>
    </location>
</feature>
<evidence type="ECO:0000256" key="9">
    <source>
        <dbReference type="RuleBase" id="RU003357"/>
    </source>
</evidence>
<dbReference type="SUPFAM" id="SSF56935">
    <property type="entry name" value="Porins"/>
    <property type="match status" value="1"/>
</dbReference>
<evidence type="ECO:0000259" key="10">
    <source>
        <dbReference type="Pfam" id="PF00593"/>
    </source>
</evidence>
<keyword evidence="13" id="KW-1185">Reference proteome</keyword>
<comment type="similarity">
    <text evidence="8 9">Belongs to the TonB-dependent receptor family.</text>
</comment>
<evidence type="ECO:0000256" key="6">
    <source>
        <dbReference type="ARBA" id="ARBA00023136"/>
    </source>
</evidence>
<keyword evidence="3 8" id="KW-1134">Transmembrane beta strand</keyword>
<evidence type="ECO:0000256" key="5">
    <source>
        <dbReference type="ARBA" id="ARBA00023077"/>
    </source>
</evidence>
<dbReference type="Pfam" id="PF00593">
    <property type="entry name" value="TonB_dep_Rec_b-barrel"/>
    <property type="match status" value="1"/>
</dbReference>
<organism evidence="12 13">
    <name type="scientific">Plastoroseomonas hellenica</name>
    <dbReference type="NCBI Taxonomy" id="2687306"/>
    <lineage>
        <taxon>Bacteria</taxon>
        <taxon>Pseudomonadati</taxon>
        <taxon>Pseudomonadota</taxon>
        <taxon>Alphaproteobacteria</taxon>
        <taxon>Acetobacterales</taxon>
        <taxon>Acetobacteraceae</taxon>
        <taxon>Plastoroseomonas</taxon>
    </lineage>
</organism>
<sequence length="745" mass="80473">MTRTNTLRTAVSHSALGASLAVGFAVGIETPAAAQTAATPEGGSVNLPAIDVEGRAPDNTLRSGTGLGRLQGPIQSLPQTIQVIPQEVLRQQNVTTLEQALRNVPGITSSIGEGNGGVNGDQLRIRGFTAQNDLYVDGLRDFGTYRRDAFTFEEVQALLGPSGTTFGAGSAGGAVNVNSRVPFLGNAYNAVVTGGMGPFARGTLDLNQRLGETTAMRLNLMGQTGSIVGRNLDSGDRWGVAPSIAFGLGTNTTFTLEYLHYHYNEATDAGVPVLTPAGASVGRPVTEYGIGRGTWYGGPVDRDRSTVDRLTARLQHRATDWLTLYNDTRLGYQERFFSYSIASCDATCTQRFFTGRGGVPQYSFSGAGSPYESTTWGLQNVTTAVARFNTGSIRHEATLGVDASYEDYERIGYAYGTDRTNFRGNLLAPDNDAAFGYTRSTANNATRRAQTTAVGVFASDRIWFTPEISVLGGVRWSRFQTDYQQFGPGFPQTELNADNSFWDPRAAIIWEPTPNATFYFSYAQSTFAPGSNFTTQPGQANANNTALEPERNTIYELGARVNVLDGRLGLSAAVFQIEKNNAIESDPSTGVTFSSGDRQRVRGFDLGATGRITDAWLINARYSYLDSETTRSLTAANVGHRVAFVPRHSASLWTSYELNRGQPWNVTLGGGVTWNSGQFLNPANTAEVPQNFSLDALISHRINDNLQVSINGYNLTDHRNYTQLWTNRAVLGAGRTVLVSLSTTF</sequence>
<keyword evidence="7 8" id="KW-0998">Cell outer membrane</keyword>
<dbReference type="PROSITE" id="PS52016">
    <property type="entry name" value="TONB_DEPENDENT_REC_3"/>
    <property type="match status" value="1"/>
</dbReference>
<evidence type="ECO:0000256" key="1">
    <source>
        <dbReference type="ARBA" id="ARBA00004571"/>
    </source>
</evidence>
<protein>
    <submittedName>
        <fullName evidence="12">TonB-dependent receptor</fullName>
    </submittedName>
</protein>
<keyword evidence="6 8" id="KW-0472">Membrane</keyword>